<reference evidence="1 2" key="1">
    <citation type="submission" date="2023-08" db="EMBL/GenBank/DDBJ databases">
        <title>The draft genome sequence of Paracraurococcus sp. LOR1-02.</title>
        <authorList>
            <person name="Kingkaew E."/>
            <person name="Tanasupawat S."/>
        </authorList>
    </citation>
    <scope>NUCLEOTIDE SEQUENCE [LARGE SCALE GENOMIC DNA]</scope>
    <source>
        <strain evidence="1 2">LOR1-02</strain>
    </source>
</reference>
<keyword evidence="2" id="KW-1185">Reference proteome</keyword>
<dbReference type="RefSeq" id="WP_305107115.1">
    <property type="nucleotide sequence ID" value="NZ_JAUTWS010000043.1"/>
</dbReference>
<name>A0ABT9E8J3_9PROT</name>
<protein>
    <submittedName>
        <fullName evidence="1">Uncharacterized protein</fullName>
    </submittedName>
</protein>
<dbReference type="Proteomes" id="UP001243009">
    <property type="component" value="Unassembled WGS sequence"/>
</dbReference>
<accession>A0ABT9E8J3</accession>
<evidence type="ECO:0000313" key="2">
    <source>
        <dbReference type="Proteomes" id="UP001243009"/>
    </source>
</evidence>
<comment type="caution">
    <text evidence="1">The sequence shown here is derived from an EMBL/GenBank/DDBJ whole genome shotgun (WGS) entry which is preliminary data.</text>
</comment>
<proteinExistence type="predicted"/>
<gene>
    <name evidence="1" type="ORF">Q7A36_28210</name>
</gene>
<organism evidence="1 2">
    <name type="scientific">Paracraurococcus lichenis</name>
    <dbReference type="NCBI Taxonomy" id="3064888"/>
    <lineage>
        <taxon>Bacteria</taxon>
        <taxon>Pseudomonadati</taxon>
        <taxon>Pseudomonadota</taxon>
        <taxon>Alphaproteobacteria</taxon>
        <taxon>Acetobacterales</taxon>
        <taxon>Roseomonadaceae</taxon>
        <taxon>Paracraurococcus</taxon>
    </lineage>
</organism>
<sequence length="56" mass="5757">MSALSHPVTYLVIAPGHRRHVPGRRSAVCHAARGRSMAGGDDALHGVDLGLSASPS</sequence>
<evidence type="ECO:0000313" key="1">
    <source>
        <dbReference type="EMBL" id="MDO9712260.1"/>
    </source>
</evidence>
<dbReference type="EMBL" id="JAUTWS010000043">
    <property type="protein sequence ID" value="MDO9712260.1"/>
    <property type="molecule type" value="Genomic_DNA"/>
</dbReference>